<protein>
    <submittedName>
        <fullName evidence="2">ABC transporter permease</fullName>
    </submittedName>
</protein>
<feature type="transmembrane region" description="Helical" evidence="1">
    <location>
        <begin position="102"/>
        <end position="124"/>
    </location>
</feature>
<dbReference type="InterPro" id="IPR010540">
    <property type="entry name" value="CmpB_TMEM229"/>
</dbReference>
<organism evidence="2 3">
    <name type="scientific">Enterocloster hominis</name>
    <name type="common">ex Liu et al. 2021</name>
    <dbReference type="NCBI Taxonomy" id="2763663"/>
    <lineage>
        <taxon>Bacteria</taxon>
        <taxon>Bacillati</taxon>
        <taxon>Bacillota</taxon>
        <taxon>Clostridia</taxon>
        <taxon>Lachnospirales</taxon>
        <taxon>Lachnospiraceae</taxon>
        <taxon>Enterocloster</taxon>
    </lineage>
</organism>
<proteinExistence type="predicted"/>
<comment type="caution">
    <text evidence="2">The sequence shown here is derived from an EMBL/GenBank/DDBJ whole genome shotgun (WGS) entry which is preliminary data.</text>
</comment>
<dbReference type="EMBL" id="JACRTJ010000015">
    <property type="protein sequence ID" value="MBC8598958.1"/>
    <property type="molecule type" value="Genomic_DNA"/>
</dbReference>
<feature type="transmembrane region" description="Helical" evidence="1">
    <location>
        <begin position="12"/>
        <end position="29"/>
    </location>
</feature>
<name>A0ABR7NS63_9FIRM</name>
<evidence type="ECO:0000256" key="1">
    <source>
        <dbReference type="SAM" id="Phobius"/>
    </source>
</evidence>
<feature type="transmembrane region" description="Helical" evidence="1">
    <location>
        <begin position="339"/>
        <end position="356"/>
    </location>
</feature>
<feature type="transmembrane region" description="Helical" evidence="1">
    <location>
        <begin position="266"/>
        <end position="287"/>
    </location>
</feature>
<keyword evidence="1" id="KW-1133">Transmembrane helix</keyword>
<sequence length="435" mass="49326">MTYTFYELLWLFFAYSFAGWILETVAAAVKKRTFVNRGLVNGPLCVTYGAAAAAMTLSCRELSGFWLFAGIVILATLTQWIAGHVLEWLYHEKWWDYSGLPWNLDGYICVPASAVWGVLGVLAFRWGNPLLTRLFALLPGSLGKILLWILLLALAADMLATVLILTGKTRRIEQWQSVDSLFASLSVRLELRLSSLVNRRLERAYPRERTAGEEKELKTASAEGFAAGCSFYKIFLLFVIGCVLGDLTETVFCRITAGVWMSRSSLVWGPFSIVWGLAIALVTVLLYRYKDSSDRFLFLMGTVLGGAYEYLCSVFTEMMFGTVFWDYSKIPFNLGGRINLLYCFFWGIAAVVWFKGLYPVFSRWIERIPAKTGKPLVWLLIVFMTVNMAVSFMALWRSDERSRGVAAEASWQQVMDERFGDERLARIYPNAIKVE</sequence>
<dbReference type="Pfam" id="PF06541">
    <property type="entry name" value="ABC_trans_CmpB"/>
    <property type="match status" value="2"/>
</dbReference>
<keyword evidence="1" id="KW-0472">Membrane</keyword>
<keyword evidence="1" id="KW-0812">Transmembrane</keyword>
<feature type="transmembrane region" description="Helical" evidence="1">
    <location>
        <begin position="225"/>
        <end position="245"/>
    </location>
</feature>
<evidence type="ECO:0000313" key="3">
    <source>
        <dbReference type="Proteomes" id="UP000647491"/>
    </source>
</evidence>
<feature type="transmembrane region" description="Helical" evidence="1">
    <location>
        <begin position="307"/>
        <end position="327"/>
    </location>
</feature>
<feature type="transmembrane region" description="Helical" evidence="1">
    <location>
        <begin position="65"/>
        <end position="82"/>
    </location>
</feature>
<feature type="transmembrane region" description="Helical" evidence="1">
    <location>
        <begin position="145"/>
        <end position="165"/>
    </location>
</feature>
<gene>
    <name evidence="2" type="ORF">H8708_06905</name>
</gene>
<keyword evidence="3" id="KW-1185">Reference proteome</keyword>
<reference evidence="2 3" key="1">
    <citation type="submission" date="2020-08" db="EMBL/GenBank/DDBJ databases">
        <title>Genome public.</title>
        <authorList>
            <person name="Liu C."/>
            <person name="Sun Q."/>
        </authorList>
    </citation>
    <scope>NUCLEOTIDE SEQUENCE [LARGE SCALE GENOMIC DNA]</scope>
    <source>
        <strain evidence="2 3">BX10</strain>
    </source>
</reference>
<dbReference type="Proteomes" id="UP000647491">
    <property type="component" value="Unassembled WGS sequence"/>
</dbReference>
<evidence type="ECO:0000313" key="2">
    <source>
        <dbReference type="EMBL" id="MBC8598958.1"/>
    </source>
</evidence>
<accession>A0ABR7NS63</accession>
<feature type="transmembrane region" description="Helical" evidence="1">
    <location>
        <begin position="376"/>
        <end position="396"/>
    </location>
</feature>
<dbReference type="RefSeq" id="WP_262427388.1">
    <property type="nucleotide sequence ID" value="NZ_JACRTJ010000015.1"/>
</dbReference>